<reference evidence="1 2" key="1">
    <citation type="submission" date="2018-11" db="EMBL/GenBank/DDBJ databases">
        <title>Parancylomarina longa gen. nov., sp. nov., isolated from sediments of southern Okinawa.</title>
        <authorList>
            <person name="Fu T."/>
        </authorList>
    </citation>
    <scope>NUCLEOTIDE SEQUENCE [LARGE SCALE GENOMIC DNA]</scope>
    <source>
        <strain evidence="1 2">T3-2 S1-C</strain>
    </source>
</reference>
<evidence type="ECO:0000313" key="2">
    <source>
        <dbReference type="Proteomes" id="UP000282985"/>
    </source>
</evidence>
<protein>
    <submittedName>
        <fullName evidence="1">Uncharacterized protein</fullName>
    </submittedName>
</protein>
<dbReference type="Pfam" id="PF16872">
    <property type="entry name" value="putAbiC"/>
    <property type="match status" value="1"/>
</dbReference>
<dbReference type="AlphaFoldDB" id="A0A434AEY4"/>
<dbReference type="InterPro" id="IPR031709">
    <property type="entry name" value="PutAbiC"/>
</dbReference>
<name>A0A434AEY4_9BACT</name>
<keyword evidence="2" id="KW-1185">Reference proteome</keyword>
<accession>A0A434AEY4</accession>
<dbReference type="Proteomes" id="UP000282985">
    <property type="component" value="Unassembled WGS sequence"/>
</dbReference>
<gene>
    <name evidence="1" type="ORF">DLK05_15840</name>
</gene>
<comment type="caution">
    <text evidence="1">The sequence shown here is derived from an EMBL/GenBank/DDBJ whole genome shotgun (WGS) entry which is preliminary data.</text>
</comment>
<sequence length="325" mass="39140">MFQIRSFRRQQVEAKFFEMVKYYRENISEMRFRNPFYYEGEKGRKVDEEYVTGRRVIKTIFEQYKVALKHVDEQLFSNMQVLSKCKFTYENENYTNIDKYNLNYKRDIIDKENWNKFHTHSNLAYLITFWGTPHDITTELDNRLSEVAKEWKNSDDSIVKNIIESARKLIAVYDCQVDPGDYSGSLKNKDRSITKCGRSKGKLNFFGGHQYHLAHYFRHFYRSVKYIDKQPSWLLSEEEKKEYIELLRAQMSNYEQALLFINSISSLGENWEYSGGVDLITKYDLIRNLPEYFIPLPANKDEYLKPQYFYPNVDFEWKKKTSKKK</sequence>
<evidence type="ECO:0000313" key="1">
    <source>
        <dbReference type="EMBL" id="RUT72930.1"/>
    </source>
</evidence>
<proteinExistence type="predicted"/>
<dbReference type="EMBL" id="RJJX01000035">
    <property type="protein sequence ID" value="RUT72930.1"/>
    <property type="molecule type" value="Genomic_DNA"/>
</dbReference>
<organism evidence="1 2">
    <name type="scientific">Ancylomarina longa</name>
    <dbReference type="NCBI Taxonomy" id="2487017"/>
    <lineage>
        <taxon>Bacteria</taxon>
        <taxon>Pseudomonadati</taxon>
        <taxon>Bacteroidota</taxon>
        <taxon>Bacteroidia</taxon>
        <taxon>Marinilabiliales</taxon>
        <taxon>Marinifilaceae</taxon>
        <taxon>Ancylomarina</taxon>
    </lineage>
</organism>